<gene>
    <name evidence="1" type="ORF">FOMPIDRAFT_84998</name>
</gene>
<dbReference type="HOGENOM" id="CLU_116351_4_0_1"/>
<dbReference type="AlphaFoldDB" id="S8DPH3"/>
<dbReference type="EMBL" id="KE504229">
    <property type="protein sequence ID" value="EPS94552.1"/>
    <property type="molecule type" value="Genomic_DNA"/>
</dbReference>
<protein>
    <submittedName>
        <fullName evidence="1">Uncharacterized protein</fullName>
    </submittedName>
</protein>
<reference evidence="1 2" key="1">
    <citation type="journal article" date="2012" name="Science">
        <title>The Paleozoic origin of enzymatic lignin decomposition reconstructed from 31 fungal genomes.</title>
        <authorList>
            <person name="Floudas D."/>
            <person name="Binder M."/>
            <person name="Riley R."/>
            <person name="Barry K."/>
            <person name="Blanchette R.A."/>
            <person name="Henrissat B."/>
            <person name="Martinez A.T."/>
            <person name="Otillar R."/>
            <person name="Spatafora J.W."/>
            <person name="Yadav J.S."/>
            <person name="Aerts A."/>
            <person name="Benoit I."/>
            <person name="Boyd A."/>
            <person name="Carlson A."/>
            <person name="Copeland A."/>
            <person name="Coutinho P.M."/>
            <person name="de Vries R.P."/>
            <person name="Ferreira P."/>
            <person name="Findley K."/>
            <person name="Foster B."/>
            <person name="Gaskell J."/>
            <person name="Glotzer D."/>
            <person name="Gorecki P."/>
            <person name="Heitman J."/>
            <person name="Hesse C."/>
            <person name="Hori C."/>
            <person name="Igarashi K."/>
            <person name="Jurgens J.A."/>
            <person name="Kallen N."/>
            <person name="Kersten P."/>
            <person name="Kohler A."/>
            <person name="Kuees U."/>
            <person name="Kumar T.K.A."/>
            <person name="Kuo A."/>
            <person name="LaButti K."/>
            <person name="Larrondo L.F."/>
            <person name="Lindquist E."/>
            <person name="Ling A."/>
            <person name="Lombard V."/>
            <person name="Lucas S."/>
            <person name="Lundell T."/>
            <person name="Martin R."/>
            <person name="McLaughlin D.J."/>
            <person name="Morgenstern I."/>
            <person name="Morin E."/>
            <person name="Murat C."/>
            <person name="Nagy L.G."/>
            <person name="Nolan M."/>
            <person name="Ohm R.A."/>
            <person name="Patyshakuliyeva A."/>
            <person name="Rokas A."/>
            <person name="Ruiz-Duenas F.J."/>
            <person name="Sabat G."/>
            <person name="Salamov A."/>
            <person name="Samejima M."/>
            <person name="Schmutz J."/>
            <person name="Slot J.C."/>
            <person name="St John F."/>
            <person name="Stenlid J."/>
            <person name="Sun H."/>
            <person name="Sun S."/>
            <person name="Syed K."/>
            <person name="Tsang A."/>
            <person name="Wiebenga A."/>
            <person name="Young D."/>
            <person name="Pisabarro A."/>
            <person name="Eastwood D.C."/>
            <person name="Martin F."/>
            <person name="Cullen D."/>
            <person name="Grigoriev I.V."/>
            <person name="Hibbett D.S."/>
        </authorList>
    </citation>
    <scope>NUCLEOTIDE SEQUENCE</scope>
    <source>
        <strain evidence="2">FP-58527</strain>
    </source>
</reference>
<dbReference type="InParanoid" id="S8DPH3"/>
<accession>S8DPH3</accession>
<organism evidence="1 2">
    <name type="scientific">Fomitopsis schrenkii</name>
    <name type="common">Brown rot fungus</name>
    <dbReference type="NCBI Taxonomy" id="2126942"/>
    <lineage>
        <taxon>Eukaryota</taxon>
        <taxon>Fungi</taxon>
        <taxon>Dikarya</taxon>
        <taxon>Basidiomycota</taxon>
        <taxon>Agaricomycotina</taxon>
        <taxon>Agaricomycetes</taxon>
        <taxon>Polyporales</taxon>
        <taxon>Fomitopsis</taxon>
    </lineage>
</organism>
<evidence type="ECO:0000313" key="2">
    <source>
        <dbReference type="Proteomes" id="UP000015241"/>
    </source>
</evidence>
<evidence type="ECO:0000313" key="1">
    <source>
        <dbReference type="EMBL" id="EPS94552.1"/>
    </source>
</evidence>
<name>S8DPH3_FOMSC</name>
<sequence>MTHYRIYVCQYASNGNALATPKEAKPRHLEIVVRTGVESVATTSGVPRTKLVGSAFHIQGGTGNSWGYTPQHGVHYDNLGYSGRYCIGTMPASAIALKALQDLLGTITLRNGNPQWNCQSWVWEALLLMRQEKYQVKLPPTFGHLDAIMDKAWDNWNDSQESD</sequence>
<proteinExistence type="predicted"/>
<dbReference type="OrthoDB" id="37659at2759"/>
<dbReference type="Proteomes" id="UP000015241">
    <property type="component" value="Unassembled WGS sequence"/>
</dbReference>
<keyword evidence="2" id="KW-1185">Reference proteome</keyword>